<organism evidence="2">
    <name type="scientific">Oryza barthii</name>
    <dbReference type="NCBI Taxonomy" id="65489"/>
    <lineage>
        <taxon>Eukaryota</taxon>
        <taxon>Viridiplantae</taxon>
        <taxon>Streptophyta</taxon>
        <taxon>Embryophyta</taxon>
        <taxon>Tracheophyta</taxon>
        <taxon>Spermatophyta</taxon>
        <taxon>Magnoliopsida</taxon>
        <taxon>Liliopsida</taxon>
        <taxon>Poales</taxon>
        <taxon>Poaceae</taxon>
        <taxon>BOP clade</taxon>
        <taxon>Oryzoideae</taxon>
        <taxon>Oryzeae</taxon>
        <taxon>Oryzinae</taxon>
        <taxon>Oryza</taxon>
    </lineage>
</organism>
<keyword evidence="1" id="KW-0812">Transmembrane</keyword>
<feature type="transmembrane region" description="Helical" evidence="1">
    <location>
        <begin position="153"/>
        <end position="175"/>
    </location>
</feature>
<dbReference type="AlphaFoldDB" id="A0A0D3HCV6"/>
<keyword evidence="1" id="KW-1133">Transmembrane helix</keyword>
<evidence type="ECO:0000256" key="1">
    <source>
        <dbReference type="SAM" id="Phobius"/>
    </source>
</evidence>
<feature type="transmembrane region" description="Helical" evidence="1">
    <location>
        <begin position="85"/>
        <end position="104"/>
    </location>
</feature>
<reference evidence="2" key="1">
    <citation type="journal article" date="2009" name="Rice">
        <title>De Novo Next Generation Sequencing of Plant Genomes.</title>
        <authorList>
            <person name="Rounsley S."/>
            <person name="Marri P.R."/>
            <person name="Yu Y."/>
            <person name="He R."/>
            <person name="Sisneros N."/>
            <person name="Goicoechea J.L."/>
            <person name="Lee S.J."/>
            <person name="Angelova A."/>
            <person name="Kudrna D."/>
            <person name="Luo M."/>
            <person name="Affourtit J."/>
            <person name="Desany B."/>
            <person name="Knight J."/>
            <person name="Niazi F."/>
            <person name="Egholm M."/>
            <person name="Wing R.A."/>
        </authorList>
    </citation>
    <scope>NUCLEOTIDE SEQUENCE [LARGE SCALE GENOMIC DNA]</scope>
    <source>
        <strain evidence="2">cv. IRGC 105608</strain>
    </source>
</reference>
<feature type="transmembrane region" description="Helical" evidence="1">
    <location>
        <begin position="59"/>
        <end position="79"/>
    </location>
</feature>
<keyword evidence="3" id="KW-1185">Reference proteome</keyword>
<reference evidence="2" key="2">
    <citation type="submission" date="2015-03" db="UniProtKB">
        <authorList>
            <consortium name="EnsemblPlants"/>
        </authorList>
    </citation>
    <scope>IDENTIFICATION</scope>
</reference>
<dbReference type="Gramene" id="OBART10G07590.1">
    <property type="protein sequence ID" value="OBART10G07590.1"/>
    <property type="gene ID" value="OBART10G07590"/>
</dbReference>
<dbReference type="PaxDb" id="65489-OBART10G07590.1"/>
<protein>
    <submittedName>
        <fullName evidence="2">Uncharacterized protein</fullName>
    </submittedName>
</protein>
<proteinExistence type="predicted"/>
<dbReference type="HOGENOM" id="CLU_1231520_0_0_1"/>
<evidence type="ECO:0000313" key="2">
    <source>
        <dbReference type="EnsemblPlants" id="OBART10G07590.1"/>
    </source>
</evidence>
<sequence length="225" mass="24538">MVVAIARGSFPRSPTALDGDVASAIELLLNLIGNMDDTDVSDAHVFNFWFLFRLARPPFLMLLPSIGWLFGLTGASSALCLSEPVIATITLNTFTLFSWKVLHLSRESRAKALPSILGSATSTPVGIAAAPVVASLLGGFALKVLLFLRSLSWFIVVLPQAFCFVLCVGFCRFFYSKLCSCMVFGPGFLIKRANSLLIISGRSPTIDSYRKKTTSYLKLFVCHGW</sequence>
<feature type="transmembrane region" description="Helical" evidence="1">
    <location>
        <begin position="125"/>
        <end position="147"/>
    </location>
</feature>
<dbReference type="Proteomes" id="UP000026960">
    <property type="component" value="Chromosome 10"/>
</dbReference>
<keyword evidence="1" id="KW-0472">Membrane</keyword>
<evidence type="ECO:0000313" key="3">
    <source>
        <dbReference type="Proteomes" id="UP000026960"/>
    </source>
</evidence>
<accession>A0A0D3HCV6</accession>
<dbReference type="EnsemblPlants" id="OBART10G07590.1">
    <property type="protein sequence ID" value="OBART10G07590.1"/>
    <property type="gene ID" value="OBART10G07590"/>
</dbReference>
<name>A0A0D3HCV6_9ORYZ</name>